<dbReference type="Proteomes" id="UP000813427">
    <property type="component" value="Unassembled WGS sequence"/>
</dbReference>
<accession>A0A8K0S3D8</accession>
<protein>
    <submittedName>
        <fullName evidence="2">Heterokaryon incompatibility protein-domain-containing protein</fullName>
    </submittedName>
</protein>
<organism evidence="2 3">
    <name type="scientific">Fusarium tricinctum</name>
    <dbReference type="NCBI Taxonomy" id="61284"/>
    <lineage>
        <taxon>Eukaryota</taxon>
        <taxon>Fungi</taxon>
        <taxon>Dikarya</taxon>
        <taxon>Ascomycota</taxon>
        <taxon>Pezizomycotina</taxon>
        <taxon>Sordariomycetes</taxon>
        <taxon>Hypocreomycetidae</taxon>
        <taxon>Hypocreales</taxon>
        <taxon>Nectriaceae</taxon>
        <taxon>Fusarium</taxon>
        <taxon>Fusarium tricinctum species complex</taxon>
    </lineage>
</organism>
<dbReference type="Pfam" id="PF06985">
    <property type="entry name" value="HET"/>
    <property type="match status" value="1"/>
</dbReference>
<evidence type="ECO:0000313" key="3">
    <source>
        <dbReference type="Proteomes" id="UP000813427"/>
    </source>
</evidence>
<dbReference type="PANTHER" id="PTHR33112">
    <property type="entry name" value="DOMAIN PROTEIN, PUTATIVE-RELATED"/>
    <property type="match status" value="1"/>
</dbReference>
<dbReference type="OrthoDB" id="5428863at2759"/>
<name>A0A8K0S3D8_9HYPO</name>
<sequence>MQIPTTSTDTEVALCSRCRSLDFTNIFSGRWSERECRTPVAYFGKREAILQDENCPLCLALFSIAADENDASIGTGRDRYCMYAIPSQLAYRSQETPSNGEFGDRFLERAKAQHDSTWLVVRNQHISMGPFWFTNVPQSAHNFGCLAEYTDGCNGVGQRVGLIDPARVDFNVMKRWLVLCEGQHEKLCNPPMHSRSLPKGFAVINCVSRRLESLPAEAKFAALSYVWGASTYTSPSKSASIFPRTIEDSIAVALELGLAYIWIDRYCVPQQDCPEKLEQIQKMHEIYREADLTIVAAAGEGPDHGLPGVSASRAKTPSVDVRIGSHRIVSTGKSAQETLRSTVWASRAWTYQEGLVSRRKLIFTNEQVYLHCMQREFRETVEQDYSLLRQSDNDDLAAPFQCGILHLIPQKHGLESVYWLIDTLNALLGVLNFFQEAYPDEFRHIWGQPVPYKGTSSMGDIVASAMRWQVGNKVERRPEFPSWSWIGWTGSALPLSFDAYSEDIKASLLLKDGSAVDDAHVLADMLSFQSLSEKLSRYLLIEADTVSVRILQKIGGNGDYVNMWEPSFVKDSIEVGDITDAKGFVVTQTVEKGDGTYEALQAGHIWLGMVLYKADLVLVLKDMGDYYERFGYIDVKFSESESKYRELFLGWKQIRLG</sequence>
<evidence type="ECO:0000313" key="2">
    <source>
        <dbReference type="EMBL" id="KAH7251149.1"/>
    </source>
</evidence>
<proteinExistence type="predicted"/>
<dbReference type="InterPro" id="IPR010730">
    <property type="entry name" value="HET"/>
</dbReference>
<keyword evidence="3" id="KW-1185">Reference proteome</keyword>
<comment type="caution">
    <text evidence="2">The sequence shown here is derived from an EMBL/GenBank/DDBJ whole genome shotgun (WGS) entry which is preliminary data.</text>
</comment>
<evidence type="ECO:0000259" key="1">
    <source>
        <dbReference type="Pfam" id="PF06985"/>
    </source>
</evidence>
<feature type="domain" description="Heterokaryon incompatibility" evidence="1">
    <location>
        <begin position="220"/>
        <end position="353"/>
    </location>
</feature>
<gene>
    <name evidence="2" type="ORF">BKA59DRAFT_553712</name>
</gene>
<dbReference type="EMBL" id="JAGPXF010000003">
    <property type="protein sequence ID" value="KAH7251149.1"/>
    <property type="molecule type" value="Genomic_DNA"/>
</dbReference>
<dbReference type="AlphaFoldDB" id="A0A8K0S3D8"/>
<reference evidence="2" key="1">
    <citation type="journal article" date="2021" name="Nat. Commun.">
        <title>Genetic determinants of endophytism in the Arabidopsis root mycobiome.</title>
        <authorList>
            <person name="Mesny F."/>
            <person name="Miyauchi S."/>
            <person name="Thiergart T."/>
            <person name="Pickel B."/>
            <person name="Atanasova L."/>
            <person name="Karlsson M."/>
            <person name="Huettel B."/>
            <person name="Barry K.W."/>
            <person name="Haridas S."/>
            <person name="Chen C."/>
            <person name="Bauer D."/>
            <person name="Andreopoulos W."/>
            <person name="Pangilinan J."/>
            <person name="LaButti K."/>
            <person name="Riley R."/>
            <person name="Lipzen A."/>
            <person name="Clum A."/>
            <person name="Drula E."/>
            <person name="Henrissat B."/>
            <person name="Kohler A."/>
            <person name="Grigoriev I.V."/>
            <person name="Martin F.M."/>
            <person name="Hacquard S."/>
        </authorList>
    </citation>
    <scope>NUCLEOTIDE SEQUENCE</scope>
    <source>
        <strain evidence="2">MPI-SDFR-AT-0068</strain>
    </source>
</reference>
<dbReference type="PANTHER" id="PTHR33112:SF1">
    <property type="entry name" value="HETEROKARYON INCOMPATIBILITY DOMAIN-CONTAINING PROTEIN"/>
    <property type="match status" value="1"/>
</dbReference>